<dbReference type="PANTHER" id="PTHR43065">
    <property type="entry name" value="SENSOR HISTIDINE KINASE"/>
    <property type="match status" value="1"/>
</dbReference>
<keyword evidence="8" id="KW-0812">Transmembrane</keyword>
<keyword evidence="11" id="KW-0067">ATP-binding</keyword>
<dbReference type="PANTHER" id="PTHR43065:SF47">
    <property type="match status" value="1"/>
</dbReference>
<gene>
    <name evidence="11" type="ORF">CWE14_12040</name>
</gene>
<keyword evidence="12" id="KW-1185">Reference proteome</keyword>
<dbReference type="PRINTS" id="PR00344">
    <property type="entry name" value="BCTRLSENSOR"/>
</dbReference>
<dbReference type="SUPFAM" id="SSF55874">
    <property type="entry name" value="ATPase domain of HSP90 chaperone/DNA topoisomerase II/histidine kinase"/>
    <property type="match status" value="1"/>
</dbReference>
<dbReference type="InterPro" id="IPR004358">
    <property type="entry name" value="Sig_transdc_His_kin-like_C"/>
</dbReference>
<dbReference type="GO" id="GO:0007165">
    <property type="term" value="P:signal transduction"/>
    <property type="evidence" value="ECO:0007669"/>
    <property type="project" value="InterPro"/>
</dbReference>
<feature type="domain" description="HAMP" evidence="10">
    <location>
        <begin position="184"/>
        <end position="239"/>
    </location>
</feature>
<dbReference type="Proteomes" id="UP000287823">
    <property type="component" value="Unassembled WGS sequence"/>
</dbReference>
<dbReference type="GO" id="GO:0016020">
    <property type="term" value="C:membrane"/>
    <property type="evidence" value="ECO:0007669"/>
    <property type="project" value="UniProtKB-SubCell"/>
</dbReference>
<protein>
    <recommendedName>
        <fullName evidence="3">histidine kinase</fullName>
        <ecNumber evidence="3">2.7.13.3</ecNumber>
    </recommendedName>
</protein>
<evidence type="ECO:0000256" key="2">
    <source>
        <dbReference type="ARBA" id="ARBA00004370"/>
    </source>
</evidence>
<dbReference type="EC" id="2.7.13.3" evidence="3"/>
<keyword evidence="11" id="KW-0547">Nucleotide-binding</keyword>
<name>A0A432WEH9_9GAMM</name>
<keyword evidence="4" id="KW-0597">Phosphoprotein</keyword>
<evidence type="ECO:0000313" key="12">
    <source>
        <dbReference type="Proteomes" id="UP000287823"/>
    </source>
</evidence>
<proteinExistence type="predicted"/>
<dbReference type="PROSITE" id="PS50109">
    <property type="entry name" value="HIS_KIN"/>
    <property type="match status" value="1"/>
</dbReference>
<evidence type="ECO:0000256" key="8">
    <source>
        <dbReference type="SAM" id="Phobius"/>
    </source>
</evidence>
<evidence type="ECO:0000256" key="1">
    <source>
        <dbReference type="ARBA" id="ARBA00000085"/>
    </source>
</evidence>
<feature type="transmembrane region" description="Helical" evidence="8">
    <location>
        <begin position="12"/>
        <end position="32"/>
    </location>
</feature>
<dbReference type="EMBL" id="PIPO01000005">
    <property type="protein sequence ID" value="RUO31218.1"/>
    <property type="molecule type" value="Genomic_DNA"/>
</dbReference>
<keyword evidence="7" id="KW-0175">Coiled coil</keyword>
<dbReference type="Gene3D" id="6.10.340.10">
    <property type="match status" value="1"/>
</dbReference>
<dbReference type="PROSITE" id="PS50885">
    <property type="entry name" value="HAMP"/>
    <property type="match status" value="1"/>
</dbReference>
<dbReference type="SMART" id="SM00387">
    <property type="entry name" value="HATPase_c"/>
    <property type="match status" value="1"/>
</dbReference>
<keyword evidence="5" id="KW-0808">Transferase</keyword>
<comment type="caution">
    <text evidence="11">The sequence shown here is derived from an EMBL/GenBank/DDBJ whole genome shotgun (WGS) entry which is preliminary data.</text>
</comment>
<dbReference type="Gene3D" id="1.10.287.130">
    <property type="match status" value="1"/>
</dbReference>
<reference evidence="11 12" key="1">
    <citation type="journal article" date="2011" name="Front. Microbiol.">
        <title>Genomic signatures of strain selection and enhancement in Bacillus atrophaeus var. globigii, a historical biowarfare simulant.</title>
        <authorList>
            <person name="Gibbons H.S."/>
            <person name="Broomall S.M."/>
            <person name="McNew L.A."/>
            <person name="Daligault H."/>
            <person name="Chapman C."/>
            <person name="Bruce D."/>
            <person name="Karavis M."/>
            <person name="Krepps M."/>
            <person name="McGregor P.A."/>
            <person name="Hong C."/>
            <person name="Park K.H."/>
            <person name="Akmal A."/>
            <person name="Feldman A."/>
            <person name="Lin J.S."/>
            <person name="Chang W.E."/>
            <person name="Higgs B.W."/>
            <person name="Demirev P."/>
            <person name="Lindquist J."/>
            <person name="Liem A."/>
            <person name="Fochler E."/>
            <person name="Read T.D."/>
            <person name="Tapia R."/>
            <person name="Johnson S."/>
            <person name="Bishop-Lilly K.A."/>
            <person name="Detter C."/>
            <person name="Han C."/>
            <person name="Sozhamannan S."/>
            <person name="Rosenzweig C.N."/>
            <person name="Skowronski E.W."/>
        </authorList>
    </citation>
    <scope>NUCLEOTIDE SEQUENCE [LARGE SCALE GENOMIC DNA]</scope>
    <source>
        <strain evidence="11 12">Y4G10-17</strain>
    </source>
</reference>
<dbReference type="InterPro" id="IPR005467">
    <property type="entry name" value="His_kinase_dom"/>
</dbReference>
<keyword evidence="6" id="KW-0418">Kinase</keyword>
<evidence type="ECO:0000256" key="5">
    <source>
        <dbReference type="ARBA" id="ARBA00022679"/>
    </source>
</evidence>
<dbReference type="AlphaFoldDB" id="A0A432WEH9"/>
<evidence type="ECO:0000259" key="10">
    <source>
        <dbReference type="PROSITE" id="PS50885"/>
    </source>
</evidence>
<evidence type="ECO:0000313" key="11">
    <source>
        <dbReference type="EMBL" id="RUO31218.1"/>
    </source>
</evidence>
<comment type="catalytic activity">
    <reaction evidence="1">
        <text>ATP + protein L-histidine = ADP + protein N-phospho-L-histidine.</text>
        <dbReference type="EC" id="2.7.13.3"/>
    </reaction>
</comment>
<feature type="domain" description="Histidine kinase" evidence="9">
    <location>
        <begin position="344"/>
        <end position="575"/>
    </location>
</feature>
<organism evidence="11 12">
    <name type="scientific">Aliidiomarina soli</name>
    <dbReference type="NCBI Taxonomy" id="1928574"/>
    <lineage>
        <taxon>Bacteria</taxon>
        <taxon>Pseudomonadati</taxon>
        <taxon>Pseudomonadota</taxon>
        <taxon>Gammaproteobacteria</taxon>
        <taxon>Alteromonadales</taxon>
        <taxon>Idiomarinaceae</taxon>
        <taxon>Aliidiomarina</taxon>
    </lineage>
</organism>
<dbReference type="InterPro" id="IPR003594">
    <property type="entry name" value="HATPase_dom"/>
</dbReference>
<evidence type="ECO:0000259" key="9">
    <source>
        <dbReference type="PROSITE" id="PS50109"/>
    </source>
</evidence>
<sequence length="578" mass="65202">MQNQRISRSLLTRVLSVYFLLTFMITCVHIAGEYFNTKRYLVAELENQQHTFAGSLTRALWEFNSPQINAIAEGLINIPSIGGVIIRDDEGSILVQSGTTFEPAQLPSEQNEAVNLTEQNGVFGHYSPLIFEFSGQSTRVGDVAIFSNRNVAIDRLKVSLAFLIGNAIIKSTLLILIFSLAFSRLLSRPFQQLSKQIETFHIDDLDNSRIHLKDQHNNEFTQVEDAYNRLIDNLQSHQADLHLTEQKLRHANQQLDAQNNLLEQEVARKTSRLSHLMMDLENRRHELEQRQYKLEQEIRQRKLTESTLKRTNQRLKESLETLQRAQSQLVESEKMASLGGLVAGIAHDINTPIGIGVTASSFLADRLEQLAIALEDKSLTQSQLGHFIADGRESVQLLDSNLNRAKDLIESFKQVAVDQTSDAMRDIGICEYVDGVVQSLRPKLKHTRHEVKVECETDVRIRCLAGSLAQILTNMILNSLLHAFDGIDEGVIRIRLRVHNDTLNCTFQDNGNGMTQDNLDHLFDPFFTTRPNDGGSGLGTHIIRNLVCQTLQGDITAHSAPGKGLRYDFHFPVEVLDH</sequence>
<dbReference type="Gene3D" id="3.30.565.10">
    <property type="entry name" value="Histidine kinase-like ATPase, C-terminal domain"/>
    <property type="match status" value="1"/>
</dbReference>
<dbReference type="GO" id="GO:0004673">
    <property type="term" value="F:protein histidine kinase activity"/>
    <property type="evidence" value="ECO:0007669"/>
    <property type="project" value="UniProtKB-EC"/>
</dbReference>
<feature type="transmembrane region" description="Helical" evidence="8">
    <location>
        <begin position="160"/>
        <end position="182"/>
    </location>
</feature>
<dbReference type="Pfam" id="PF02518">
    <property type="entry name" value="HATPase_c"/>
    <property type="match status" value="1"/>
</dbReference>
<dbReference type="InterPro" id="IPR003660">
    <property type="entry name" value="HAMP_dom"/>
</dbReference>
<keyword evidence="8" id="KW-1133">Transmembrane helix</keyword>
<comment type="subcellular location">
    <subcellularLocation>
        <location evidence="2">Membrane</location>
    </subcellularLocation>
</comment>
<evidence type="ECO:0000256" key="3">
    <source>
        <dbReference type="ARBA" id="ARBA00012438"/>
    </source>
</evidence>
<feature type="coiled-coil region" evidence="7">
    <location>
        <begin position="213"/>
        <end position="335"/>
    </location>
</feature>
<dbReference type="RefSeq" id="WP_126799592.1">
    <property type="nucleotide sequence ID" value="NZ_PIPO01000005.1"/>
</dbReference>
<dbReference type="GO" id="GO:0005524">
    <property type="term" value="F:ATP binding"/>
    <property type="evidence" value="ECO:0007669"/>
    <property type="project" value="UniProtKB-KW"/>
</dbReference>
<evidence type="ECO:0000256" key="7">
    <source>
        <dbReference type="SAM" id="Coils"/>
    </source>
</evidence>
<evidence type="ECO:0000256" key="4">
    <source>
        <dbReference type="ARBA" id="ARBA00022553"/>
    </source>
</evidence>
<dbReference type="InterPro" id="IPR036890">
    <property type="entry name" value="HATPase_C_sf"/>
</dbReference>
<keyword evidence="8" id="KW-0472">Membrane</keyword>
<accession>A0A432WEH9</accession>
<evidence type="ECO:0000256" key="6">
    <source>
        <dbReference type="ARBA" id="ARBA00022777"/>
    </source>
</evidence>